<name>A0A5N7BYN2_PETAA</name>
<proteinExistence type="predicted"/>
<dbReference type="AlphaFoldDB" id="A0A5N7BYN2"/>
<evidence type="ECO:0000313" key="1">
    <source>
        <dbReference type="EMBL" id="KAE8386940.1"/>
    </source>
</evidence>
<accession>A0A5N7BYN2</accession>
<evidence type="ECO:0008006" key="2">
    <source>
        <dbReference type="Google" id="ProtNLM"/>
    </source>
</evidence>
<protein>
    <recommendedName>
        <fullName evidence="2">F-box domain-containing protein</fullName>
    </recommendedName>
</protein>
<sequence length="376" mass="43104">MASPACNKKYHPHPQGIGNMERTCSARVGLHSLPNELLVIIVQKGKVKGFLKPLSQVSKVFRQLCIPFMFNTLRITASTAGLNCLTQASQSLIRPYVKTIHYEVSELIDPLAQNWDTFRTCIYPVSEYTRDRKERWSMLGGRDVSYSTVYSYFCARSQEQQAIIRSGHDITVLCASLSSFPQLDTILLRFEDNIELPFHWLADRVLLDGQLSFLDQLRKVATAIKAAKEYGISIHTFEISGFDPQSLSQEPHELDLLTDALTDIQELRLEDSPTLLGFFTRSPLPSLRRFELGSYWMSATELKEFVYAHANTLKYLHLEDIWLLREKREEDYVDLLLATTEAILESIRDIRRSGILHELTMNRQANGGCEIRERLK</sequence>
<organism evidence="1">
    <name type="scientific">Petromyces alliaceus</name>
    <name type="common">Aspergillus alliaceus</name>
    <dbReference type="NCBI Taxonomy" id="209559"/>
    <lineage>
        <taxon>Eukaryota</taxon>
        <taxon>Fungi</taxon>
        <taxon>Dikarya</taxon>
        <taxon>Ascomycota</taxon>
        <taxon>Pezizomycotina</taxon>
        <taxon>Eurotiomycetes</taxon>
        <taxon>Eurotiomycetidae</taxon>
        <taxon>Eurotiales</taxon>
        <taxon>Aspergillaceae</taxon>
        <taxon>Aspergillus</taxon>
        <taxon>Aspergillus subgen. Circumdati</taxon>
    </lineage>
</organism>
<reference evidence="1" key="1">
    <citation type="submission" date="2019-04" db="EMBL/GenBank/DDBJ databases">
        <title>Friends and foes A comparative genomics studyof 23 Aspergillus species from section Flavi.</title>
        <authorList>
            <consortium name="DOE Joint Genome Institute"/>
            <person name="Kjaerbolling I."/>
            <person name="Vesth T."/>
            <person name="Frisvad J.C."/>
            <person name="Nybo J.L."/>
            <person name="Theobald S."/>
            <person name="Kildgaard S."/>
            <person name="Isbrandt T."/>
            <person name="Kuo A."/>
            <person name="Sato A."/>
            <person name="Lyhne E.K."/>
            <person name="Kogle M.E."/>
            <person name="Wiebenga A."/>
            <person name="Kun R.S."/>
            <person name="Lubbers R.J."/>
            <person name="Makela M.R."/>
            <person name="Barry K."/>
            <person name="Chovatia M."/>
            <person name="Clum A."/>
            <person name="Daum C."/>
            <person name="Haridas S."/>
            <person name="He G."/>
            <person name="LaButti K."/>
            <person name="Lipzen A."/>
            <person name="Mondo S."/>
            <person name="Riley R."/>
            <person name="Salamov A."/>
            <person name="Simmons B.A."/>
            <person name="Magnuson J.K."/>
            <person name="Henrissat B."/>
            <person name="Mortensen U.H."/>
            <person name="Larsen T.O."/>
            <person name="Devries R.P."/>
            <person name="Grigoriev I.V."/>
            <person name="Machida M."/>
            <person name="Baker S.E."/>
            <person name="Andersen M.R."/>
        </authorList>
    </citation>
    <scope>NUCLEOTIDE SEQUENCE [LARGE SCALE GENOMIC DNA]</scope>
    <source>
        <strain evidence="1">IBT 14317</strain>
    </source>
</reference>
<dbReference type="Proteomes" id="UP000326877">
    <property type="component" value="Unassembled WGS sequence"/>
</dbReference>
<dbReference type="OrthoDB" id="4510091at2759"/>
<gene>
    <name evidence="1" type="ORF">BDV23DRAFT_186818</name>
</gene>
<dbReference type="EMBL" id="ML735302">
    <property type="protein sequence ID" value="KAE8386940.1"/>
    <property type="molecule type" value="Genomic_DNA"/>
</dbReference>